<evidence type="ECO:0000256" key="1">
    <source>
        <dbReference type="ARBA" id="ARBA00004123"/>
    </source>
</evidence>
<name>A0A9P4HVG9_9PEZI</name>
<proteinExistence type="inferred from homology"/>
<comment type="subunit">
    <text evidence="7">Component of the Mediator complex.</text>
</comment>
<feature type="region of interest" description="Disordered" evidence="9">
    <location>
        <begin position="1"/>
        <end position="37"/>
    </location>
</feature>
<keyword evidence="6 7" id="KW-0539">Nucleus</keyword>
<feature type="region of interest" description="Disordered" evidence="9">
    <location>
        <begin position="50"/>
        <end position="77"/>
    </location>
</feature>
<keyword evidence="11" id="KW-1185">Reference proteome</keyword>
<evidence type="ECO:0000313" key="11">
    <source>
        <dbReference type="Proteomes" id="UP000799776"/>
    </source>
</evidence>
<dbReference type="EMBL" id="ML978721">
    <property type="protein sequence ID" value="KAF2087207.1"/>
    <property type="molecule type" value="Genomic_DNA"/>
</dbReference>
<feature type="non-terminal residue" evidence="10">
    <location>
        <position position="130"/>
    </location>
</feature>
<dbReference type="Proteomes" id="UP000799776">
    <property type="component" value="Unassembled WGS sequence"/>
</dbReference>
<dbReference type="GO" id="GO:0006357">
    <property type="term" value="P:regulation of transcription by RNA polymerase II"/>
    <property type="evidence" value="ECO:0007669"/>
    <property type="project" value="InterPro"/>
</dbReference>
<feature type="non-terminal residue" evidence="10">
    <location>
        <position position="1"/>
    </location>
</feature>
<dbReference type="GO" id="GO:0003712">
    <property type="term" value="F:transcription coregulator activity"/>
    <property type="evidence" value="ECO:0007669"/>
    <property type="project" value="InterPro"/>
</dbReference>
<evidence type="ECO:0000256" key="9">
    <source>
        <dbReference type="SAM" id="MobiDB-lite"/>
    </source>
</evidence>
<evidence type="ECO:0000256" key="8">
    <source>
        <dbReference type="SAM" id="Coils"/>
    </source>
</evidence>
<dbReference type="Pfam" id="PF07544">
    <property type="entry name" value="Med9"/>
    <property type="match status" value="1"/>
</dbReference>
<dbReference type="InterPro" id="IPR011425">
    <property type="entry name" value="Med9"/>
</dbReference>
<feature type="coiled-coil region" evidence="8">
    <location>
        <begin position="98"/>
        <end position="125"/>
    </location>
</feature>
<evidence type="ECO:0000256" key="3">
    <source>
        <dbReference type="ARBA" id="ARBA00023015"/>
    </source>
</evidence>
<evidence type="ECO:0000256" key="2">
    <source>
        <dbReference type="ARBA" id="ARBA00008089"/>
    </source>
</evidence>
<keyword evidence="5 7" id="KW-0804">Transcription</keyword>
<dbReference type="GO" id="GO:0016592">
    <property type="term" value="C:mediator complex"/>
    <property type="evidence" value="ECO:0007669"/>
    <property type="project" value="InterPro"/>
</dbReference>
<sequence>TPGTPAVRSASQAPGALNAVQTDPSAPPPLPHPSTFDILQPLHSTLERLLLPPKPPAASTKQPEKNDSTEPLEIQSLPGQVTKVQLKIQRARQAVKVLGDIDRTVDEQDEEIAELEERVKALRETLAGLG</sequence>
<accession>A0A9P4HVG9</accession>
<evidence type="ECO:0000256" key="7">
    <source>
        <dbReference type="RuleBase" id="RU364145"/>
    </source>
</evidence>
<dbReference type="AlphaFoldDB" id="A0A9P4HVG9"/>
<comment type="function">
    <text evidence="7">Component of the Mediator complex, a coactivator involved in the regulated transcription of nearly all RNA polymerase II-dependent genes. Mediator functions as a bridge to convey information from gene-specific regulatory proteins to the basal RNA polymerase II transcription machinery. Mediator is recruited to promoters by direct interactions with regulatory proteins and serves as a scaffold for the assembly of a functional preinitiation complex with RNA polymerase II and the general transcription factors.</text>
</comment>
<keyword evidence="8" id="KW-0175">Coiled coil</keyword>
<evidence type="ECO:0000256" key="6">
    <source>
        <dbReference type="ARBA" id="ARBA00023242"/>
    </source>
</evidence>
<comment type="similarity">
    <text evidence="2 7">Belongs to the Mediator complex subunit 9 family.</text>
</comment>
<evidence type="ECO:0000256" key="4">
    <source>
        <dbReference type="ARBA" id="ARBA00023159"/>
    </source>
</evidence>
<protein>
    <recommendedName>
        <fullName evidence="7">Mediator of RNA polymerase II transcription subunit 9</fullName>
    </recommendedName>
    <alternativeName>
        <fullName evidence="7">Mediator complex subunit 9</fullName>
    </alternativeName>
</protein>
<reference evidence="10" key="1">
    <citation type="journal article" date="2020" name="Stud. Mycol.">
        <title>101 Dothideomycetes genomes: a test case for predicting lifestyles and emergence of pathogens.</title>
        <authorList>
            <person name="Haridas S."/>
            <person name="Albert R."/>
            <person name="Binder M."/>
            <person name="Bloem J."/>
            <person name="Labutti K."/>
            <person name="Salamov A."/>
            <person name="Andreopoulos B."/>
            <person name="Baker S."/>
            <person name="Barry K."/>
            <person name="Bills G."/>
            <person name="Bluhm B."/>
            <person name="Cannon C."/>
            <person name="Castanera R."/>
            <person name="Culley D."/>
            <person name="Daum C."/>
            <person name="Ezra D."/>
            <person name="Gonzalez J."/>
            <person name="Henrissat B."/>
            <person name="Kuo A."/>
            <person name="Liang C."/>
            <person name="Lipzen A."/>
            <person name="Lutzoni F."/>
            <person name="Magnuson J."/>
            <person name="Mondo S."/>
            <person name="Nolan M."/>
            <person name="Ohm R."/>
            <person name="Pangilinan J."/>
            <person name="Park H.-J."/>
            <person name="Ramirez L."/>
            <person name="Alfaro M."/>
            <person name="Sun H."/>
            <person name="Tritt A."/>
            <person name="Yoshinaga Y."/>
            <person name="Zwiers L.-H."/>
            <person name="Turgeon B."/>
            <person name="Goodwin S."/>
            <person name="Spatafora J."/>
            <person name="Crous P."/>
            <person name="Grigoriev I."/>
        </authorList>
    </citation>
    <scope>NUCLEOTIDE SEQUENCE</scope>
    <source>
        <strain evidence="10">CBS 121410</strain>
    </source>
</reference>
<keyword evidence="3 7" id="KW-0805">Transcription regulation</keyword>
<evidence type="ECO:0000256" key="5">
    <source>
        <dbReference type="ARBA" id="ARBA00023163"/>
    </source>
</evidence>
<comment type="caution">
    <text evidence="10">The sequence shown here is derived from an EMBL/GenBank/DDBJ whole genome shotgun (WGS) entry which is preliminary data.</text>
</comment>
<comment type="subcellular location">
    <subcellularLocation>
        <location evidence="1 7">Nucleus</location>
    </subcellularLocation>
</comment>
<organism evidence="10 11">
    <name type="scientific">Saccharata proteae CBS 121410</name>
    <dbReference type="NCBI Taxonomy" id="1314787"/>
    <lineage>
        <taxon>Eukaryota</taxon>
        <taxon>Fungi</taxon>
        <taxon>Dikarya</taxon>
        <taxon>Ascomycota</taxon>
        <taxon>Pezizomycotina</taxon>
        <taxon>Dothideomycetes</taxon>
        <taxon>Dothideomycetes incertae sedis</taxon>
        <taxon>Botryosphaeriales</taxon>
        <taxon>Saccharataceae</taxon>
        <taxon>Saccharata</taxon>
    </lineage>
</organism>
<dbReference type="OrthoDB" id="5414694at2759"/>
<keyword evidence="4 7" id="KW-0010">Activator</keyword>
<gene>
    <name evidence="7" type="primary">MED9</name>
    <name evidence="10" type="ORF">K490DRAFT_10407</name>
</gene>
<evidence type="ECO:0000313" key="10">
    <source>
        <dbReference type="EMBL" id="KAF2087207.1"/>
    </source>
</evidence>